<sequence length="154" mass="17227">MKKQLLLFAFSALALSSCKDDDNVLGYDLDTLRGEWKNSKSEIISGKDNKTVLYSDTPSGCAVKNTTLFRTDYFTSYTEYGGVGADCQITAKHDGKFTYDADTKDMVVTYDDNTKISYRVIVLSSSELKLLEVPSIIDYNGDGVKDLSYITYKR</sequence>
<evidence type="ECO:0000259" key="1">
    <source>
        <dbReference type="Pfam" id="PF13648"/>
    </source>
</evidence>
<protein>
    <submittedName>
        <fullName evidence="2">Lipocalin-like domain-containing protein</fullName>
    </submittedName>
</protein>
<gene>
    <name evidence="2" type="ORF">SAMN05444267_1002140</name>
</gene>
<dbReference type="RefSeq" id="WP_073290403.1">
    <property type="nucleotide sequence ID" value="NZ_FRAV01000002.1"/>
</dbReference>
<dbReference type="OrthoDB" id="1272282at2"/>
<dbReference type="Pfam" id="PF13648">
    <property type="entry name" value="Lipocalin_4"/>
    <property type="match status" value="1"/>
</dbReference>
<name>A0A1M6QZU7_9FLAO</name>
<proteinExistence type="predicted"/>
<accession>A0A1M6QZU7</accession>
<dbReference type="AlphaFoldDB" id="A0A1M6QZU7"/>
<organism evidence="2 3">
    <name type="scientific">Chryseobacterium polytrichastri</name>
    <dbReference type="NCBI Taxonomy" id="1302687"/>
    <lineage>
        <taxon>Bacteria</taxon>
        <taxon>Pseudomonadati</taxon>
        <taxon>Bacteroidota</taxon>
        <taxon>Flavobacteriia</taxon>
        <taxon>Flavobacteriales</taxon>
        <taxon>Weeksellaceae</taxon>
        <taxon>Chryseobacterium group</taxon>
        <taxon>Chryseobacterium</taxon>
    </lineage>
</organism>
<reference evidence="3" key="1">
    <citation type="submission" date="2016-11" db="EMBL/GenBank/DDBJ databases">
        <authorList>
            <person name="Varghese N."/>
            <person name="Submissions S."/>
        </authorList>
    </citation>
    <scope>NUCLEOTIDE SEQUENCE [LARGE SCALE GENOMIC DNA]</scope>
    <source>
        <strain evidence="3">DSM 26899</strain>
    </source>
</reference>
<dbReference type="PROSITE" id="PS51257">
    <property type="entry name" value="PROKAR_LIPOPROTEIN"/>
    <property type="match status" value="1"/>
</dbReference>
<dbReference type="Proteomes" id="UP000184364">
    <property type="component" value="Unassembled WGS sequence"/>
</dbReference>
<dbReference type="EMBL" id="FRAV01000002">
    <property type="protein sequence ID" value="SHK25656.1"/>
    <property type="molecule type" value="Genomic_DNA"/>
</dbReference>
<dbReference type="InterPro" id="IPR024311">
    <property type="entry name" value="Lipocalin-like"/>
</dbReference>
<evidence type="ECO:0000313" key="2">
    <source>
        <dbReference type="EMBL" id="SHK25656.1"/>
    </source>
</evidence>
<dbReference type="STRING" id="1302687.SAMN05444267_1002140"/>
<feature type="domain" description="Lipocalin-like" evidence="1">
    <location>
        <begin position="32"/>
        <end position="130"/>
    </location>
</feature>
<keyword evidence="3" id="KW-1185">Reference proteome</keyword>
<evidence type="ECO:0000313" key="3">
    <source>
        <dbReference type="Proteomes" id="UP000184364"/>
    </source>
</evidence>